<dbReference type="InterPro" id="IPR052032">
    <property type="entry name" value="ATP-dep_AA_Ligase"/>
</dbReference>
<evidence type="ECO:0000256" key="2">
    <source>
        <dbReference type="ARBA" id="ARBA00022741"/>
    </source>
</evidence>
<dbReference type="GO" id="GO:0016874">
    <property type="term" value="F:ligase activity"/>
    <property type="evidence" value="ECO:0007669"/>
    <property type="project" value="UniProtKB-KW"/>
</dbReference>
<dbReference type="PANTHER" id="PTHR43585">
    <property type="entry name" value="FUMIPYRROLE BIOSYNTHESIS PROTEIN C"/>
    <property type="match status" value="1"/>
</dbReference>
<dbReference type="EMBL" id="DXDD01000096">
    <property type="protein sequence ID" value="HIY60534.1"/>
    <property type="molecule type" value="Genomic_DNA"/>
</dbReference>
<feature type="domain" description="ATP-grasp" evidence="5">
    <location>
        <begin position="121"/>
        <end position="321"/>
    </location>
</feature>
<evidence type="ECO:0000256" key="3">
    <source>
        <dbReference type="ARBA" id="ARBA00022840"/>
    </source>
</evidence>
<name>A0A9D2C742_9FIRM</name>
<dbReference type="Proteomes" id="UP000824007">
    <property type="component" value="Unassembled WGS sequence"/>
</dbReference>
<dbReference type="SUPFAM" id="SSF56059">
    <property type="entry name" value="Glutathione synthetase ATP-binding domain-like"/>
    <property type="match status" value="1"/>
</dbReference>
<dbReference type="Gene3D" id="3.30.470.20">
    <property type="entry name" value="ATP-grasp fold, B domain"/>
    <property type="match status" value="1"/>
</dbReference>
<evidence type="ECO:0000313" key="6">
    <source>
        <dbReference type="EMBL" id="HIY60534.1"/>
    </source>
</evidence>
<dbReference type="GO" id="GO:0046872">
    <property type="term" value="F:metal ion binding"/>
    <property type="evidence" value="ECO:0007669"/>
    <property type="project" value="InterPro"/>
</dbReference>
<evidence type="ECO:0000256" key="1">
    <source>
        <dbReference type="ARBA" id="ARBA00022598"/>
    </source>
</evidence>
<evidence type="ECO:0000256" key="4">
    <source>
        <dbReference type="PROSITE-ProRule" id="PRU00409"/>
    </source>
</evidence>
<dbReference type="PANTHER" id="PTHR43585:SF2">
    <property type="entry name" value="ATP-GRASP ENZYME FSQD"/>
    <property type="match status" value="1"/>
</dbReference>
<dbReference type="Pfam" id="PF13535">
    <property type="entry name" value="ATP-grasp_4"/>
    <property type="match status" value="1"/>
</dbReference>
<reference evidence="6" key="1">
    <citation type="journal article" date="2021" name="PeerJ">
        <title>Extensive microbial diversity within the chicken gut microbiome revealed by metagenomics and culture.</title>
        <authorList>
            <person name="Gilroy R."/>
            <person name="Ravi A."/>
            <person name="Getino M."/>
            <person name="Pursley I."/>
            <person name="Horton D.L."/>
            <person name="Alikhan N.F."/>
            <person name="Baker D."/>
            <person name="Gharbi K."/>
            <person name="Hall N."/>
            <person name="Watson M."/>
            <person name="Adriaenssens E.M."/>
            <person name="Foster-Nyarko E."/>
            <person name="Jarju S."/>
            <person name="Secka A."/>
            <person name="Antonio M."/>
            <person name="Oren A."/>
            <person name="Chaudhuri R.R."/>
            <person name="La Ragione R."/>
            <person name="Hildebrand F."/>
            <person name="Pallen M.J."/>
        </authorList>
    </citation>
    <scope>NUCLEOTIDE SEQUENCE</scope>
    <source>
        <strain evidence="6">ChiSxjej3B15-24422</strain>
    </source>
</reference>
<keyword evidence="3 4" id="KW-0067">ATP-binding</keyword>
<organism evidence="6 7">
    <name type="scientific">Candidatus Eisenbergiella pullistercoris</name>
    <dbReference type="NCBI Taxonomy" id="2838555"/>
    <lineage>
        <taxon>Bacteria</taxon>
        <taxon>Bacillati</taxon>
        <taxon>Bacillota</taxon>
        <taxon>Clostridia</taxon>
        <taxon>Lachnospirales</taxon>
        <taxon>Lachnospiraceae</taxon>
        <taxon>Eisenbergiella</taxon>
    </lineage>
</organism>
<protein>
    <submittedName>
        <fullName evidence="6">ATP-grasp domain-containing protein</fullName>
    </submittedName>
</protein>
<comment type="caution">
    <text evidence="6">The sequence shown here is derived from an EMBL/GenBank/DDBJ whole genome shotgun (WGS) entry which is preliminary data.</text>
</comment>
<proteinExistence type="predicted"/>
<dbReference type="InterPro" id="IPR011761">
    <property type="entry name" value="ATP-grasp"/>
</dbReference>
<reference evidence="6" key="2">
    <citation type="submission" date="2021-04" db="EMBL/GenBank/DDBJ databases">
        <authorList>
            <person name="Gilroy R."/>
        </authorList>
    </citation>
    <scope>NUCLEOTIDE SEQUENCE</scope>
    <source>
        <strain evidence="6">ChiSxjej3B15-24422</strain>
    </source>
</reference>
<keyword evidence="1" id="KW-0436">Ligase</keyword>
<accession>A0A9D2C742</accession>
<sequence>MKAIVIVEAISTALFYERDILDRGFLPLVVYPHIEGSLDEGSSYEKVRDACRRQLSDRTIEIPDDGNFEHLLTALAPYDIACVVAGSEMGVVLADRLAQALGLPGNPPASSLLHQNKDMMQEALREHGLRSIRGRVVHTLQEVRDWWKELGVSHVVLKPVAGAGTAGLHFCNSEEEAVRAAETEFAGADYFGRKDGGLIMQERIEGTEYIINTVSRNGVHRITDIWVYDKVRRGQSGNAYNYARILRRLEAGHAEMAEYAYRVLDALDFRYGPSHGEYMLTETGPVLVEVGARPMGGHFERSMLDRLLGHHLTDASLDSYLDPDAFERDQKKKYRTNGFLMNKFFITPEGGTVDSYPVLTLLHSLKTLAGGSLSPAFSDFRLPKTVDLDSAPGNILLYSEDENEVWRDYQLIRTLETRCFSALFQMNGEPDRYPRSLPSVPLAEGRAGLTRILADEKNASDGAQWLTPDELSAAAVQADTGIFLMQGKYSLEERVSLLHSLICSIRPGGCIEIPKEVYAPSSIGRAGFELLLEAFGVTLEVPACGTDERIIGTVEEKA</sequence>
<evidence type="ECO:0000313" key="7">
    <source>
        <dbReference type="Proteomes" id="UP000824007"/>
    </source>
</evidence>
<gene>
    <name evidence="6" type="ORF">H9831_07655</name>
</gene>
<dbReference type="AlphaFoldDB" id="A0A9D2C742"/>
<keyword evidence="2 4" id="KW-0547">Nucleotide-binding</keyword>
<dbReference type="GO" id="GO:0005524">
    <property type="term" value="F:ATP binding"/>
    <property type="evidence" value="ECO:0007669"/>
    <property type="project" value="UniProtKB-UniRule"/>
</dbReference>
<evidence type="ECO:0000259" key="5">
    <source>
        <dbReference type="PROSITE" id="PS50975"/>
    </source>
</evidence>
<dbReference type="PROSITE" id="PS50975">
    <property type="entry name" value="ATP_GRASP"/>
    <property type="match status" value="1"/>
</dbReference>